<dbReference type="OMA" id="NEMSFDI"/>
<proteinExistence type="predicted"/>
<dbReference type="RefSeq" id="XP_004258972.1">
    <property type="nucleotide sequence ID" value="XM_004258924.1"/>
</dbReference>
<dbReference type="Proteomes" id="UP000014680">
    <property type="component" value="Unassembled WGS sequence"/>
</dbReference>
<accession>A0A0A1UEH8</accession>
<dbReference type="VEuPathDB" id="AmoebaDB:EIN_381780"/>
<organism evidence="1 2">
    <name type="scientific">Entamoeba invadens IP1</name>
    <dbReference type="NCBI Taxonomy" id="370355"/>
    <lineage>
        <taxon>Eukaryota</taxon>
        <taxon>Amoebozoa</taxon>
        <taxon>Evosea</taxon>
        <taxon>Archamoebae</taxon>
        <taxon>Mastigamoebida</taxon>
        <taxon>Entamoebidae</taxon>
        <taxon>Entamoeba</taxon>
    </lineage>
</organism>
<name>A0A0A1UEH8_ENTIV</name>
<reference evidence="1 2" key="1">
    <citation type="submission" date="2012-10" db="EMBL/GenBank/DDBJ databases">
        <authorList>
            <person name="Zafar N."/>
            <person name="Inman J."/>
            <person name="Hall N."/>
            <person name="Lorenzi H."/>
            <person name="Caler E."/>
        </authorList>
    </citation>
    <scope>NUCLEOTIDE SEQUENCE [LARGE SCALE GENOMIC DNA]</scope>
    <source>
        <strain evidence="1 2">IP1</strain>
    </source>
</reference>
<dbReference type="AlphaFoldDB" id="A0A0A1UEH8"/>
<evidence type="ECO:0000313" key="2">
    <source>
        <dbReference type="Proteomes" id="UP000014680"/>
    </source>
</evidence>
<protein>
    <submittedName>
        <fullName evidence="1">Uncharacterized protein</fullName>
    </submittedName>
</protein>
<sequence>MRDPEARADFLTSVKMYFLSMPEMQKVLEGNYELVFNTKSMDELVIAFVTLVGRFYRNPNFSREDKFRLFQRIQMNPHEDAKRLMKGEVATEIADEVIQKVGEIQMMIRNTKAMQTNIYDNQQLESQMFEKVMQSINSADRKQMFPIDVLLEPLSFPNETQLNHLKSQFGKLVQSAGPDKMKLLAHKLMELGIKMDNENNEMSFDINDFNISQLNSLIVSLL</sequence>
<keyword evidence="2" id="KW-1185">Reference proteome</keyword>
<dbReference type="KEGG" id="eiv:EIN_381780"/>
<dbReference type="EMBL" id="KB206395">
    <property type="protein sequence ID" value="ELP92201.1"/>
    <property type="molecule type" value="Genomic_DNA"/>
</dbReference>
<dbReference type="OrthoDB" id="26556at2759"/>
<gene>
    <name evidence="1" type="ORF">EIN_381780</name>
</gene>
<evidence type="ECO:0000313" key="1">
    <source>
        <dbReference type="EMBL" id="ELP92201.1"/>
    </source>
</evidence>
<dbReference type="GeneID" id="14891070"/>